<gene>
    <name evidence="1" type="ORF">CBP31_12535</name>
</gene>
<keyword evidence="2" id="KW-1185">Reference proteome</keyword>
<dbReference type="Proteomes" id="UP000243937">
    <property type="component" value="Chromosome"/>
</dbReference>
<accession>A0A1Y0D886</accession>
<name>A0A1Y0D886_9GAMM</name>
<evidence type="ECO:0000313" key="2">
    <source>
        <dbReference type="Proteomes" id="UP000243937"/>
    </source>
</evidence>
<dbReference type="KEGG" id="opf:CBP31_12535"/>
<protein>
    <submittedName>
        <fullName evidence="1">Uncharacterized protein</fullName>
    </submittedName>
</protein>
<proteinExistence type="predicted"/>
<organism evidence="1 2">
    <name type="scientific">Oceanisphaera profunda</name>
    <dbReference type="NCBI Taxonomy" id="1416627"/>
    <lineage>
        <taxon>Bacteria</taxon>
        <taxon>Pseudomonadati</taxon>
        <taxon>Pseudomonadota</taxon>
        <taxon>Gammaproteobacteria</taxon>
        <taxon>Aeromonadales</taxon>
        <taxon>Aeromonadaceae</taxon>
        <taxon>Oceanisphaera</taxon>
    </lineage>
</organism>
<sequence>MTAKKLVCYALMPSLRAQRGNLFCKLAQSQTMDCRVVTLLAKTKGWGFGLFYAVILTHVRISLWL</sequence>
<reference evidence="1 2" key="1">
    <citation type="journal article" date="2014" name="Int. J. Syst. Evol. Microbiol.">
        <title>Oceanisphaera profunda sp. nov., a marine bacterium isolated from deep-sea sediment, and emended description of the genus Oceanisphaera.</title>
        <authorList>
            <person name="Xu Z."/>
            <person name="Zhang X.Y."/>
            <person name="Su H.N."/>
            <person name="Yu Z.C."/>
            <person name="Liu C."/>
            <person name="Li H."/>
            <person name="Chen X.L."/>
            <person name="Song X.Y."/>
            <person name="Xie B.B."/>
            <person name="Qin Q.L."/>
            <person name="Zhou B.C."/>
            <person name="Shi M."/>
            <person name="Huang Y."/>
            <person name="Zhang Y.Z."/>
        </authorList>
    </citation>
    <scope>NUCLEOTIDE SEQUENCE [LARGE SCALE GENOMIC DNA]</scope>
    <source>
        <strain evidence="1 2">SM1222</strain>
    </source>
</reference>
<evidence type="ECO:0000313" key="1">
    <source>
        <dbReference type="EMBL" id="ART83346.1"/>
    </source>
</evidence>
<dbReference type="EMBL" id="CP021377">
    <property type="protein sequence ID" value="ART83346.1"/>
    <property type="molecule type" value="Genomic_DNA"/>
</dbReference>
<dbReference type="AlphaFoldDB" id="A0A1Y0D886"/>